<dbReference type="Pfam" id="PF07702">
    <property type="entry name" value="UTRA"/>
    <property type="match status" value="1"/>
</dbReference>
<dbReference type="RefSeq" id="WP_344972230.1">
    <property type="nucleotide sequence ID" value="NZ_BAABDD010000013.1"/>
</dbReference>
<dbReference type="SMART" id="SM00345">
    <property type="entry name" value="HTH_GNTR"/>
    <property type="match status" value="1"/>
</dbReference>
<feature type="domain" description="HTH gntR-type" evidence="4">
    <location>
        <begin position="4"/>
        <end position="72"/>
    </location>
</feature>
<evidence type="ECO:0000313" key="5">
    <source>
        <dbReference type="EMBL" id="GAA3748970.1"/>
    </source>
</evidence>
<dbReference type="SUPFAM" id="SSF64288">
    <property type="entry name" value="Chorismate lyase-like"/>
    <property type="match status" value="1"/>
</dbReference>
<dbReference type="Pfam" id="PF00392">
    <property type="entry name" value="GntR"/>
    <property type="match status" value="1"/>
</dbReference>
<dbReference type="InterPro" id="IPR028978">
    <property type="entry name" value="Chorismate_lyase_/UTRA_dom_sf"/>
</dbReference>
<dbReference type="PANTHER" id="PTHR44846">
    <property type="entry name" value="MANNOSYL-D-GLYCERATE TRANSPORT/METABOLISM SYSTEM REPRESSOR MNGR-RELATED"/>
    <property type="match status" value="1"/>
</dbReference>
<dbReference type="PANTHER" id="PTHR44846:SF17">
    <property type="entry name" value="GNTR-FAMILY TRANSCRIPTIONAL REGULATOR"/>
    <property type="match status" value="1"/>
</dbReference>
<dbReference type="Gene3D" id="3.40.1410.10">
    <property type="entry name" value="Chorismate lyase-like"/>
    <property type="match status" value="1"/>
</dbReference>
<name>A0ABP7FWH7_9ACTN</name>
<dbReference type="InterPro" id="IPR050679">
    <property type="entry name" value="Bact_HTH_transcr_reg"/>
</dbReference>
<dbReference type="InterPro" id="IPR036390">
    <property type="entry name" value="WH_DNA-bd_sf"/>
</dbReference>
<proteinExistence type="predicted"/>
<keyword evidence="1" id="KW-0805">Transcription regulation</keyword>
<dbReference type="InterPro" id="IPR036388">
    <property type="entry name" value="WH-like_DNA-bd_sf"/>
</dbReference>
<dbReference type="Proteomes" id="UP001500908">
    <property type="component" value="Unassembled WGS sequence"/>
</dbReference>
<dbReference type="EMBL" id="BAABDD010000013">
    <property type="protein sequence ID" value="GAA3748970.1"/>
    <property type="molecule type" value="Genomic_DNA"/>
</dbReference>
<keyword evidence="2" id="KW-0238">DNA-binding</keyword>
<dbReference type="InterPro" id="IPR011663">
    <property type="entry name" value="UTRA"/>
</dbReference>
<organism evidence="5 6">
    <name type="scientific">Salinactinospora qingdaonensis</name>
    <dbReference type="NCBI Taxonomy" id="702744"/>
    <lineage>
        <taxon>Bacteria</taxon>
        <taxon>Bacillati</taxon>
        <taxon>Actinomycetota</taxon>
        <taxon>Actinomycetes</taxon>
        <taxon>Streptosporangiales</taxon>
        <taxon>Nocardiopsidaceae</taxon>
        <taxon>Salinactinospora</taxon>
    </lineage>
</organism>
<dbReference type="InterPro" id="IPR000524">
    <property type="entry name" value="Tscrpt_reg_HTH_GntR"/>
</dbReference>
<dbReference type="CDD" id="cd07377">
    <property type="entry name" value="WHTH_GntR"/>
    <property type="match status" value="1"/>
</dbReference>
<dbReference type="PROSITE" id="PS50949">
    <property type="entry name" value="HTH_GNTR"/>
    <property type="match status" value="1"/>
</dbReference>
<evidence type="ECO:0000259" key="4">
    <source>
        <dbReference type="PROSITE" id="PS50949"/>
    </source>
</evidence>
<dbReference type="SUPFAM" id="SSF46785">
    <property type="entry name" value="Winged helix' DNA-binding domain"/>
    <property type="match status" value="1"/>
</dbReference>
<reference evidence="6" key="1">
    <citation type="journal article" date="2019" name="Int. J. Syst. Evol. Microbiol.">
        <title>The Global Catalogue of Microorganisms (GCM) 10K type strain sequencing project: providing services to taxonomists for standard genome sequencing and annotation.</title>
        <authorList>
            <consortium name="The Broad Institute Genomics Platform"/>
            <consortium name="The Broad Institute Genome Sequencing Center for Infectious Disease"/>
            <person name="Wu L."/>
            <person name="Ma J."/>
        </authorList>
    </citation>
    <scope>NUCLEOTIDE SEQUENCE [LARGE SCALE GENOMIC DNA]</scope>
    <source>
        <strain evidence="6">JCM 17137</strain>
    </source>
</reference>
<gene>
    <name evidence="5" type="ORF">GCM10022402_30260</name>
</gene>
<comment type="caution">
    <text evidence="5">The sequence shown here is derived from an EMBL/GenBank/DDBJ whole genome shotgun (WGS) entry which is preliminary data.</text>
</comment>
<evidence type="ECO:0000256" key="3">
    <source>
        <dbReference type="ARBA" id="ARBA00023163"/>
    </source>
</evidence>
<keyword evidence="3" id="KW-0804">Transcription</keyword>
<evidence type="ECO:0000313" key="6">
    <source>
        <dbReference type="Proteomes" id="UP001500908"/>
    </source>
</evidence>
<protein>
    <submittedName>
        <fullName evidence="5">GntR family transcriptional regulator</fullName>
    </submittedName>
</protein>
<evidence type="ECO:0000256" key="2">
    <source>
        <dbReference type="ARBA" id="ARBA00023125"/>
    </source>
</evidence>
<keyword evidence="6" id="KW-1185">Reference proteome</keyword>
<sequence length="241" mass="27047">MDGQPRYVWLANTLRQPILSGELSPGSRLPSRAQLARDHGVSEQVSRRALRLLINEGIVESRPGAGYYVRQVPERIRFPRTDHSSRAFLGTLHQQPVDTITEPAGGDIAERLGIREEEALYRTRRIGERDGFPVVAHVSWEPTVLTYNTTRSPCESDPDLSVVDRLGAAGIRIDRVIEEVTVRPLSGAEAELLNRMPGDPAIVMERTHYNGERAVETSDLLGATDQCRLVYRLSMVRTQRR</sequence>
<accession>A0ABP7FWH7</accession>
<dbReference type="SMART" id="SM00866">
    <property type="entry name" value="UTRA"/>
    <property type="match status" value="1"/>
</dbReference>
<evidence type="ECO:0000256" key="1">
    <source>
        <dbReference type="ARBA" id="ARBA00023015"/>
    </source>
</evidence>
<dbReference type="Gene3D" id="1.10.10.10">
    <property type="entry name" value="Winged helix-like DNA-binding domain superfamily/Winged helix DNA-binding domain"/>
    <property type="match status" value="1"/>
</dbReference>